<evidence type="ECO:0000256" key="1">
    <source>
        <dbReference type="SAM" id="MobiDB-lite"/>
    </source>
</evidence>
<evidence type="ECO:0000313" key="2">
    <source>
        <dbReference type="EMBL" id="RPD65487.1"/>
    </source>
</evidence>
<accession>A0A5C2SQT7</accession>
<dbReference type="Proteomes" id="UP000313359">
    <property type="component" value="Unassembled WGS sequence"/>
</dbReference>
<evidence type="ECO:0000313" key="3">
    <source>
        <dbReference type="Proteomes" id="UP000313359"/>
    </source>
</evidence>
<sequence>MGLAPREGLPGLCVHAVLLDFPHKTRAETQKRLQSDLPASRPAAASLPHTHSGTIRPFEQLAWQLVTTLQLRTLPKCEVVNHARRKPRTKGLYYEKPIRSRNDRNP</sequence>
<proteinExistence type="predicted"/>
<protein>
    <submittedName>
        <fullName evidence="2">Uncharacterized protein</fullName>
    </submittedName>
</protein>
<reference evidence="2" key="1">
    <citation type="journal article" date="2018" name="Genome Biol. Evol.">
        <title>Genomics and development of Lentinus tigrinus, a white-rot wood-decaying mushroom with dimorphic fruiting bodies.</title>
        <authorList>
            <person name="Wu B."/>
            <person name="Xu Z."/>
            <person name="Knudson A."/>
            <person name="Carlson A."/>
            <person name="Chen N."/>
            <person name="Kovaka S."/>
            <person name="LaButti K."/>
            <person name="Lipzen A."/>
            <person name="Pennachio C."/>
            <person name="Riley R."/>
            <person name="Schakwitz W."/>
            <person name="Umezawa K."/>
            <person name="Ohm R.A."/>
            <person name="Grigoriev I.V."/>
            <person name="Nagy L.G."/>
            <person name="Gibbons J."/>
            <person name="Hibbett D."/>
        </authorList>
    </citation>
    <scope>NUCLEOTIDE SEQUENCE [LARGE SCALE GENOMIC DNA]</scope>
    <source>
        <strain evidence="2">ALCF2SS1-6</strain>
    </source>
</reference>
<dbReference type="EMBL" id="ML122252">
    <property type="protein sequence ID" value="RPD65487.1"/>
    <property type="molecule type" value="Genomic_DNA"/>
</dbReference>
<organism evidence="2 3">
    <name type="scientific">Lentinus tigrinus ALCF2SS1-6</name>
    <dbReference type="NCBI Taxonomy" id="1328759"/>
    <lineage>
        <taxon>Eukaryota</taxon>
        <taxon>Fungi</taxon>
        <taxon>Dikarya</taxon>
        <taxon>Basidiomycota</taxon>
        <taxon>Agaricomycotina</taxon>
        <taxon>Agaricomycetes</taxon>
        <taxon>Polyporales</taxon>
        <taxon>Polyporaceae</taxon>
        <taxon>Lentinus</taxon>
    </lineage>
</organism>
<dbReference type="AlphaFoldDB" id="A0A5C2SQT7"/>
<feature type="region of interest" description="Disordered" evidence="1">
    <location>
        <begin position="27"/>
        <end position="51"/>
    </location>
</feature>
<keyword evidence="3" id="KW-1185">Reference proteome</keyword>
<feature type="compositionally biased region" description="Low complexity" evidence="1">
    <location>
        <begin position="37"/>
        <end position="48"/>
    </location>
</feature>
<gene>
    <name evidence="2" type="ORF">L227DRAFT_606983</name>
</gene>
<name>A0A5C2SQT7_9APHY</name>